<name>A0A7S3VN31_DUNTE</name>
<evidence type="ECO:0000256" key="3">
    <source>
        <dbReference type="ARBA" id="ARBA00022827"/>
    </source>
</evidence>
<dbReference type="PANTHER" id="PTHR11455:SF22">
    <property type="entry name" value="CRYPTOCHROME DASH"/>
    <property type="match status" value="1"/>
</dbReference>
<feature type="binding site" evidence="4">
    <location>
        <begin position="566"/>
        <end position="568"/>
    </location>
    <ligand>
        <name>FAD</name>
        <dbReference type="ChEBI" id="CHEBI:57692"/>
    </ligand>
</feature>
<feature type="site" description="Electron transfer via tryptophanyl radical" evidence="5">
    <location>
        <position position="576"/>
    </location>
</feature>
<organism evidence="8">
    <name type="scientific">Dunaliella tertiolecta</name>
    <name type="common">Green alga</name>
    <dbReference type="NCBI Taxonomy" id="3047"/>
    <lineage>
        <taxon>Eukaryota</taxon>
        <taxon>Viridiplantae</taxon>
        <taxon>Chlorophyta</taxon>
        <taxon>core chlorophytes</taxon>
        <taxon>Chlorophyceae</taxon>
        <taxon>CS clade</taxon>
        <taxon>Chlamydomonadales</taxon>
        <taxon>Dunaliellaceae</taxon>
        <taxon>Dunaliella</taxon>
    </lineage>
</organism>
<keyword evidence="3 4" id="KW-0274">FAD</keyword>
<dbReference type="Gene3D" id="3.40.50.620">
    <property type="entry name" value="HUPs"/>
    <property type="match status" value="1"/>
</dbReference>
<feature type="region of interest" description="Disordered" evidence="6">
    <location>
        <begin position="209"/>
        <end position="249"/>
    </location>
</feature>
<gene>
    <name evidence="8" type="ORF">DTER00134_LOCUS10886</name>
</gene>
<dbReference type="PANTHER" id="PTHR11455">
    <property type="entry name" value="CRYPTOCHROME"/>
    <property type="match status" value="1"/>
</dbReference>
<dbReference type="InterPro" id="IPR006050">
    <property type="entry name" value="DNA_photolyase_N"/>
</dbReference>
<accession>A0A7S3VN31</accession>
<dbReference type="GO" id="GO:0003904">
    <property type="term" value="F:deoxyribodipyrimidine photo-lyase activity"/>
    <property type="evidence" value="ECO:0007669"/>
    <property type="project" value="TreeGrafter"/>
</dbReference>
<feature type="compositionally biased region" description="Polar residues" evidence="6">
    <location>
        <begin position="218"/>
        <end position="227"/>
    </location>
</feature>
<dbReference type="InterPro" id="IPR036134">
    <property type="entry name" value="Crypto/Photolyase_FAD-like_sf"/>
</dbReference>
<feature type="region of interest" description="Disordered" evidence="6">
    <location>
        <begin position="654"/>
        <end position="679"/>
    </location>
</feature>
<dbReference type="EMBL" id="HBIP01018437">
    <property type="protein sequence ID" value="CAE0495813.1"/>
    <property type="molecule type" value="Transcribed_RNA"/>
</dbReference>
<keyword evidence="2 4" id="KW-0285">Flavoprotein</keyword>
<dbReference type="InterPro" id="IPR014729">
    <property type="entry name" value="Rossmann-like_a/b/a_fold"/>
</dbReference>
<feature type="site" description="Electron transfer via tryptophanyl radical" evidence="5">
    <location>
        <position position="553"/>
    </location>
</feature>
<dbReference type="SUPFAM" id="SSF48173">
    <property type="entry name" value="Cryptochrome/photolyase FAD-binding domain"/>
    <property type="match status" value="1"/>
</dbReference>
<feature type="region of interest" description="Disordered" evidence="6">
    <location>
        <begin position="276"/>
        <end position="304"/>
    </location>
</feature>
<feature type="site" description="Electron transfer via tryptophanyl radical" evidence="5">
    <location>
        <position position="500"/>
    </location>
</feature>
<dbReference type="GO" id="GO:0000719">
    <property type="term" value="P:photoreactive repair"/>
    <property type="evidence" value="ECO:0007669"/>
    <property type="project" value="TreeGrafter"/>
</dbReference>
<evidence type="ECO:0000256" key="6">
    <source>
        <dbReference type="SAM" id="MobiDB-lite"/>
    </source>
</evidence>
<dbReference type="GO" id="GO:0003677">
    <property type="term" value="F:DNA binding"/>
    <property type="evidence" value="ECO:0007669"/>
    <property type="project" value="TreeGrafter"/>
</dbReference>
<feature type="domain" description="Photolyase/cryptochrome alpha/beta" evidence="7">
    <location>
        <begin position="9"/>
        <end position="193"/>
    </location>
</feature>
<protein>
    <recommendedName>
        <fullName evidence="7">Photolyase/cryptochrome alpha/beta domain-containing protein</fullName>
    </recommendedName>
</protein>
<sequence length="715" mass="77675">MQPALGARSISLLWYRQDLRLTDHAGLHEACACKPAALLPFYVLDDRQFKPRTFPQHASAEEGLHFVSGLPKLGPWRCRFLLQSVHMLQEQLRKRGSDLLVMRGPPEARIPDLVARLISDLAQGDAVPGWASAGQPGTDLPPSWHVTLHYHQEALPEPADVEDRVHAGIQAAVKQLALPGLTWEMRAHWGHTLYHPDDLPYTAMADTVQSGGGRHVESLSSTHQQAGTAHEVSRTSSMAPSAKSGLGTRREGGVDVVAARLAAFPATMTRFRKALRSQGETPVRPPKPPLQALPPYPSLSSIQNSGSDLPSVCAAFDEAGCGPALDHLSSFLGLDYRSLPGMAAKPGSADMDRHDPRSSFQLSAGEEAALGRLRSYLWGDGAGQQGCGGAAGDQREANTPTALSNYAVSRAQASGSDASTHLSAFLGLGCISPRTVWDEVLKVREHLLKEGADTAAADCMLMHLEIRDFYIFTALKEANTGLFAAGGFAAREFTNKAPKWKKDPKLFHRWATGTTGIPFVDACMRELRGSGWMSNRGRQNVASLLAKELNLDWRMGASLFECLLVDHDAAVNYCNWNYFAGTGSDPRDRRFKTISQGITYDSMACLISAWVPETSHLPLPLRHAPFARQELVSEVTQHLIAQGITACPYTQQQLEGDVQEPQQHSPTKKGERSQSDCSAQLQGQLPLLDYPAPVVDPAAQLGSLKGRAIARRKAS</sequence>
<dbReference type="Pfam" id="PF00875">
    <property type="entry name" value="DNA_photolyase"/>
    <property type="match status" value="1"/>
</dbReference>
<dbReference type="SUPFAM" id="SSF52425">
    <property type="entry name" value="Cryptochrome/photolyase, N-terminal domain"/>
    <property type="match status" value="1"/>
</dbReference>
<evidence type="ECO:0000256" key="5">
    <source>
        <dbReference type="PIRSR" id="PIRSR602081-2"/>
    </source>
</evidence>
<evidence type="ECO:0000313" key="8">
    <source>
        <dbReference type="EMBL" id="CAE0495813.1"/>
    </source>
</evidence>
<dbReference type="PRINTS" id="PR00147">
    <property type="entry name" value="DNAPHOTLYASE"/>
</dbReference>
<evidence type="ECO:0000256" key="4">
    <source>
        <dbReference type="PIRSR" id="PIRSR602081-1"/>
    </source>
</evidence>
<dbReference type="Gene3D" id="1.25.40.80">
    <property type="match status" value="1"/>
</dbReference>
<dbReference type="InterPro" id="IPR002081">
    <property type="entry name" value="Cryptochrome/DNA_photolyase_1"/>
</dbReference>
<comment type="similarity">
    <text evidence="1">Belongs to the DNA photolyase class-1 family.</text>
</comment>
<feature type="binding site" evidence="4">
    <location>
        <position position="406"/>
    </location>
    <ligand>
        <name>FAD</name>
        <dbReference type="ChEBI" id="CHEBI:57692"/>
    </ligand>
</feature>
<evidence type="ECO:0000256" key="1">
    <source>
        <dbReference type="ARBA" id="ARBA00005862"/>
    </source>
</evidence>
<evidence type="ECO:0000259" key="7">
    <source>
        <dbReference type="PROSITE" id="PS51645"/>
    </source>
</evidence>
<dbReference type="PROSITE" id="PS51645">
    <property type="entry name" value="PHR_CRY_ALPHA_BETA"/>
    <property type="match status" value="1"/>
</dbReference>
<comment type="cofactor">
    <cofactor evidence="4">
        <name>FAD</name>
        <dbReference type="ChEBI" id="CHEBI:57692"/>
    </cofactor>
    <text evidence="4">Binds 1 FAD per subunit.</text>
</comment>
<reference evidence="8" key="1">
    <citation type="submission" date="2021-01" db="EMBL/GenBank/DDBJ databases">
        <authorList>
            <person name="Corre E."/>
            <person name="Pelletier E."/>
            <person name="Niang G."/>
            <person name="Scheremetjew M."/>
            <person name="Finn R."/>
            <person name="Kale V."/>
            <person name="Holt S."/>
            <person name="Cochrane G."/>
            <person name="Meng A."/>
            <person name="Brown T."/>
            <person name="Cohen L."/>
        </authorList>
    </citation>
    <scope>NUCLEOTIDE SEQUENCE</scope>
    <source>
        <strain evidence="8">CCMP1320</strain>
    </source>
</reference>
<dbReference type="Pfam" id="PF03441">
    <property type="entry name" value="FAD_binding_7"/>
    <property type="match status" value="1"/>
</dbReference>
<dbReference type="AlphaFoldDB" id="A0A7S3VN31"/>
<dbReference type="InterPro" id="IPR036155">
    <property type="entry name" value="Crypto/Photolyase_N_sf"/>
</dbReference>
<feature type="binding site" evidence="4">
    <location>
        <begin position="419"/>
        <end position="423"/>
    </location>
    <ligand>
        <name>FAD</name>
        <dbReference type="ChEBI" id="CHEBI:57692"/>
    </ligand>
</feature>
<feature type="compositionally biased region" description="Pro residues" evidence="6">
    <location>
        <begin position="283"/>
        <end position="297"/>
    </location>
</feature>
<dbReference type="InterPro" id="IPR005101">
    <property type="entry name" value="Cryptochr/Photolyase_FAD-bd"/>
</dbReference>
<evidence type="ECO:0000256" key="2">
    <source>
        <dbReference type="ARBA" id="ARBA00022630"/>
    </source>
</evidence>
<proteinExistence type="inferred from homology"/>
<feature type="compositionally biased region" description="Polar residues" evidence="6">
    <location>
        <begin position="654"/>
        <end position="665"/>
    </location>
</feature>
<dbReference type="GO" id="GO:0071949">
    <property type="term" value="F:FAD binding"/>
    <property type="evidence" value="ECO:0007669"/>
    <property type="project" value="TreeGrafter"/>
</dbReference>
<dbReference type="Gene3D" id="1.10.579.10">
    <property type="entry name" value="DNA Cyclobutane Dipyrimidine Photolyase, subunit A, domain 3"/>
    <property type="match status" value="1"/>
</dbReference>